<dbReference type="PANTHER" id="PTHR43731">
    <property type="entry name" value="RHOMBOID PROTEASE"/>
    <property type="match status" value="1"/>
</dbReference>
<keyword evidence="8" id="KW-0472">Membrane</keyword>
<dbReference type="GO" id="GO:0006465">
    <property type="term" value="P:signal peptide processing"/>
    <property type="evidence" value="ECO:0007669"/>
    <property type="project" value="TreeGrafter"/>
</dbReference>
<keyword evidence="6" id="KW-0378">Hydrolase</keyword>
<feature type="domain" description="Peptidase S54 rhomboid" evidence="9">
    <location>
        <begin position="2"/>
        <end position="97"/>
    </location>
</feature>
<dbReference type="InterPro" id="IPR022764">
    <property type="entry name" value="Peptidase_S54_rhomboid_dom"/>
</dbReference>
<keyword evidence="5" id="KW-0812">Transmembrane</keyword>
<dbReference type="EMBL" id="CACRXK020004058">
    <property type="protein sequence ID" value="CAB4001335.1"/>
    <property type="molecule type" value="Genomic_DNA"/>
</dbReference>
<evidence type="ECO:0000256" key="3">
    <source>
        <dbReference type="ARBA" id="ARBA00009045"/>
    </source>
</evidence>
<comment type="caution">
    <text evidence="10">The sequence shown here is derived from an EMBL/GenBank/DDBJ whole genome shotgun (WGS) entry which is preliminary data.</text>
</comment>
<evidence type="ECO:0000313" key="10">
    <source>
        <dbReference type="EMBL" id="CAB4001335.1"/>
    </source>
</evidence>
<proteinExistence type="inferred from homology"/>
<gene>
    <name evidence="10" type="ORF">PACLA_8A084063</name>
</gene>
<comment type="subcellular location">
    <subcellularLocation>
        <location evidence="2">Membrane</location>
        <topology evidence="2">Multi-pass membrane protein</topology>
    </subcellularLocation>
</comment>
<comment type="similarity">
    <text evidence="3">Belongs to the peptidase S54 family.</text>
</comment>
<evidence type="ECO:0000256" key="7">
    <source>
        <dbReference type="ARBA" id="ARBA00022989"/>
    </source>
</evidence>
<evidence type="ECO:0000256" key="8">
    <source>
        <dbReference type="ARBA" id="ARBA00023136"/>
    </source>
</evidence>
<evidence type="ECO:0000256" key="6">
    <source>
        <dbReference type="ARBA" id="ARBA00022801"/>
    </source>
</evidence>
<dbReference type="InterPro" id="IPR035952">
    <property type="entry name" value="Rhomboid-like_sf"/>
</dbReference>
<dbReference type="Pfam" id="PF01694">
    <property type="entry name" value="Rhomboid"/>
    <property type="match status" value="1"/>
</dbReference>
<evidence type="ECO:0000256" key="4">
    <source>
        <dbReference type="ARBA" id="ARBA00013039"/>
    </source>
</evidence>
<dbReference type="Gene3D" id="1.20.1540.10">
    <property type="entry name" value="Rhomboid-like"/>
    <property type="match status" value="1"/>
</dbReference>
<evidence type="ECO:0000256" key="1">
    <source>
        <dbReference type="ARBA" id="ARBA00000156"/>
    </source>
</evidence>
<protein>
    <recommendedName>
        <fullName evidence="4">rhomboid protease</fullName>
        <ecNumber evidence="4">3.4.21.105</ecNumber>
    </recommendedName>
</protein>
<evidence type="ECO:0000256" key="5">
    <source>
        <dbReference type="ARBA" id="ARBA00022692"/>
    </source>
</evidence>
<dbReference type="Proteomes" id="UP001152795">
    <property type="component" value="Unassembled WGS sequence"/>
</dbReference>
<dbReference type="SUPFAM" id="SSF144091">
    <property type="entry name" value="Rhomboid-like"/>
    <property type="match status" value="1"/>
</dbReference>
<evidence type="ECO:0000313" key="11">
    <source>
        <dbReference type="Proteomes" id="UP001152795"/>
    </source>
</evidence>
<dbReference type="GO" id="GO:0016020">
    <property type="term" value="C:membrane"/>
    <property type="evidence" value="ECO:0007669"/>
    <property type="project" value="UniProtKB-SubCell"/>
</dbReference>
<reference evidence="10" key="1">
    <citation type="submission" date="2020-04" db="EMBL/GenBank/DDBJ databases">
        <authorList>
            <person name="Alioto T."/>
            <person name="Alioto T."/>
            <person name="Gomez Garrido J."/>
        </authorList>
    </citation>
    <scope>NUCLEOTIDE SEQUENCE</scope>
    <source>
        <strain evidence="10">A484AB</strain>
    </source>
</reference>
<keyword evidence="7" id="KW-1133">Transmembrane helix</keyword>
<dbReference type="AlphaFoldDB" id="A0A7D9E494"/>
<evidence type="ECO:0000256" key="2">
    <source>
        <dbReference type="ARBA" id="ARBA00004141"/>
    </source>
</evidence>
<comment type="catalytic activity">
    <reaction evidence="1">
        <text>Cleaves type-1 transmembrane domains using a catalytic dyad composed of serine and histidine that are contributed by different transmembrane domains.</text>
        <dbReference type="EC" id="3.4.21.105"/>
    </reaction>
</comment>
<sequence length="120" mass="13638">LCSAYFSHIFKLITSSYVPSLGASGCILAVLGAVCVENPDARLSILFLPFFSFSASKALIGLVSFDMAGLLFRWKLFDHAAHLGGIAFGSWYIIFGHKYLWDQRQVIIRKWHEFRQNYTR</sequence>
<accession>A0A7D9E494</accession>
<dbReference type="OrthoDB" id="10260614at2759"/>
<dbReference type="GO" id="GO:0004252">
    <property type="term" value="F:serine-type endopeptidase activity"/>
    <property type="evidence" value="ECO:0007669"/>
    <property type="project" value="InterPro"/>
</dbReference>
<feature type="non-terminal residue" evidence="10">
    <location>
        <position position="120"/>
    </location>
</feature>
<name>A0A7D9E494_PARCT</name>
<evidence type="ECO:0000259" key="9">
    <source>
        <dbReference type="Pfam" id="PF01694"/>
    </source>
</evidence>
<dbReference type="InterPro" id="IPR050925">
    <property type="entry name" value="Rhomboid_protease_S54"/>
</dbReference>
<keyword evidence="11" id="KW-1185">Reference proteome</keyword>
<organism evidence="10 11">
    <name type="scientific">Paramuricea clavata</name>
    <name type="common">Red gorgonian</name>
    <name type="synonym">Violescent sea-whip</name>
    <dbReference type="NCBI Taxonomy" id="317549"/>
    <lineage>
        <taxon>Eukaryota</taxon>
        <taxon>Metazoa</taxon>
        <taxon>Cnidaria</taxon>
        <taxon>Anthozoa</taxon>
        <taxon>Octocorallia</taxon>
        <taxon>Malacalcyonacea</taxon>
        <taxon>Plexauridae</taxon>
        <taxon>Paramuricea</taxon>
    </lineage>
</organism>
<dbReference type="PANTHER" id="PTHR43731:SF14">
    <property type="entry name" value="PRESENILIN-ASSOCIATED RHOMBOID-LIKE PROTEIN, MITOCHONDRIAL"/>
    <property type="match status" value="1"/>
</dbReference>
<dbReference type="EC" id="3.4.21.105" evidence="4"/>